<name>A0ACC8XA94_9FIRM</name>
<accession>A0ACC8XA94</accession>
<comment type="caution">
    <text evidence="1">The sequence shown here is derived from an EMBL/GenBank/DDBJ whole genome shotgun (WGS) entry which is preliminary data.</text>
</comment>
<reference evidence="1" key="1">
    <citation type="submission" date="2016-08" db="EMBL/GenBank/DDBJ databases">
        <authorList>
            <person name="Ngugi D.K."/>
            <person name="Miyake S."/>
            <person name="Stingl U."/>
        </authorList>
    </citation>
    <scope>NUCLEOTIDE SEQUENCE</scope>
    <source>
        <strain evidence="1">SCG-B11WGA-EpuloA1</strain>
    </source>
</reference>
<evidence type="ECO:0000313" key="2">
    <source>
        <dbReference type="Proteomes" id="UP000188605"/>
    </source>
</evidence>
<gene>
    <name evidence="1" type="ORF">AN396_08015</name>
</gene>
<organism evidence="1 2">
    <name type="scientific">Candidatus Epulonipiscium fishelsonii</name>
    <dbReference type="NCBI Taxonomy" id="77094"/>
    <lineage>
        <taxon>Bacteria</taxon>
        <taxon>Bacillati</taxon>
        <taxon>Bacillota</taxon>
        <taxon>Clostridia</taxon>
        <taxon>Lachnospirales</taxon>
        <taxon>Lachnospiraceae</taxon>
        <taxon>Candidatus Epulonipiscium</taxon>
    </lineage>
</organism>
<sequence length="401" mass="43312">MPKYLVLPKIGMNMEEGVITEWLVNIGDYVEKEQMVVRAETDKSIQDMFATDSGIVHKFLVEVGDTVPCQEKIIMLLEKGEAPPADDAVPAAKATAGPAKEEAPVATISAPQPTGAPISKDGRIRISPLAKKVAKEMGVPLDKLYPSKEGHRIVKADVLRISEELKAAPAVPTATKGEAKGYTPLSGTRKVIASRMRESVAKKPRVALTTTVNCENLMSFRNMLKDTQKIGYNEIMLKACAAALRTFKDLNIITHEDGIITECDMNMGIAVEGANGLVVPVIKDVDRKGIFEISTEFLSLVDKARNGNLSMDEMSGGIFTISNLGSYGVESFDPIINAPECFILGVGAMIKTPVVIGDEIKVQTCMKISLSFDHAIVDGAPASKLLQKIKTLLENPIMMLA</sequence>
<protein>
    <submittedName>
        <fullName evidence="1">Uncharacterized protein</fullName>
    </submittedName>
</protein>
<evidence type="ECO:0000313" key="1">
    <source>
        <dbReference type="EMBL" id="ONI39341.1"/>
    </source>
</evidence>
<dbReference type="Proteomes" id="UP000188605">
    <property type="component" value="Unassembled WGS sequence"/>
</dbReference>
<proteinExistence type="predicted"/>
<dbReference type="EMBL" id="LJDB01000064">
    <property type="protein sequence ID" value="ONI39341.1"/>
    <property type="molecule type" value="Genomic_DNA"/>
</dbReference>
<keyword evidence="2" id="KW-1185">Reference proteome</keyword>